<comment type="caution">
    <text evidence="2">The sequence shown here is derived from an EMBL/GenBank/DDBJ whole genome shotgun (WGS) entry which is preliminary data.</text>
</comment>
<proteinExistence type="predicted"/>
<gene>
    <name evidence="2" type="ORF">HNR30_008705</name>
</gene>
<accession>A0A7W0HVJ3</accession>
<dbReference type="EMBL" id="JACDUR010000010">
    <property type="protein sequence ID" value="MBA2897309.1"/>
    <property type="molecule type" value="Genomic_DNA"/>
</dbReference>
<evidence type="ECO:0000256" key="1">
    <source>
        <dbReference type="SAM" id="SignalP"/>
    </source>
</evidence>
<reference evidence="2 3" key="1">
    <citation type="submission" date="2020-07" db="EMBL/GenBank/DDBJ databases">
        <title>Genomic Encyclopedia of Type Strains, Phase IV (KMG-IV): sequencing the most valuable type-strain genomes for metagenomic binning, comparative biology and taxonomic classification.</title>
        <authorList>
            <person name="Goeker M."/>
        </authorList>
    </citation>
    <scope>NUCLEOTIDE SEQUENCE [LARGE SCALE GENOMIC DNA]</scope>
    <source>
        <strain evidence="2 3">DSM 45533</strain>
    </source>
</reference>
<name>A0A7W0HVJ3_9ACTN</name>
<dbReference type="Proteomes" id="UP000530928">
    <property type="component" value="Unassembled WGS sequence"/>
</dbReference>
<keyword evidence="3" id="KW-1185">Reference proteome</keyword>
<sequence length="226" mass="24880">MWKPLAAVVAALAVALTAAPAQAAPKDPVKTLIKELATKRGVAFTEKTDGDFGWMNRDQPGSAFTGSRKGRIAYDRSGITAFDMKIIDDPGASKGVIRVGKAIYQETRETDPGWVKSPHKGWSPFFGPINVLEPATLKAVIKHADKQFGTFRVSFLPTAEIWKVSPSYRVWKGKRPTGKEAKMFYLVLFKLGRDGLPQEITTEWPEGRSTITFSSWGKKVTVKAPL</sequence>
<evidence type="ECO:0000313" key="2">
    <source>
        <dbReference type="EMBL" id="MBA2897309.1"/>
    </source>
</evidence>
<evidence type="ECO:0000313" key="3">
    <source>
        <dbReference type="Proteomes" id="UP000530928"/>
    </source>
</evidence>
<protein>
    <submittedName>
        <fullName evidence="2">Uncharacterized protein</fullName>
    </submittedName>
</protein>
<dbReference type="RefSeq" id="WP_181615994.1">
    <property type="nucleotide sequence ID" value="NZ_BAABAM010000010.1"/>
</dbReference>
<organism evidence="2 3">
    <name type="scientific">Nonomuraea soli</name>
    <dbReference type="NCBI Taxonomy" id="1032476"/>
    <lineage>
        <taxon>Bacteria</taxon>
        <taxon>Bacillati</taxon>
        <taxon>Actinomycetota</taxon>
        <taxon>Actinomycetes</taxon>
        <taxon>Streptosporangiales</taxon>
        <taxon>Streptosporangiaceae</taxon>
        <taxon>Nonomuraea</taxon>
    </lineage>
</organism>
<feature type="signal peptide" evidence="1">
    <location>
        <begin position="1"/>
        <end position="23"/>
    </location>
</feature>
<keyword evidence="1" id="KW-0732">Signal</keyword>
<dbReference type="AlphaFoldDB" id="A0A7W0HVJ3"/>
<feature type="chain" id="PRO_5030734608" evidence="1">
    <location>
        <begin position="24"/>
        <end position="226"/>
    </location>
</feature>